<dbReference type="FunFam" id="2.40.30.20:FF:000004">
    <property type="entry name" value="Riboflavin synthase, alpha subunit"/>
    <property type="match status" value="1"/>
</dbReference>
<feature type="domain" description="Lumazine-binding" evidence="12">
    <location>
        <begin position="1"/>
        <end position="96"/>
    </location>
</feature>
<accession>A0A517MYD9</accession>
<dbReference type="InterPro" id="IPR017938">
    <property type="entry name" value="Riboflavin_synthase-like_b-brl"/>
</dbReference>
<evidence type="ECO:0000256" key="10">
    <source>
        <dbReference type="NCBIfam" id="TIGR00187"/>
    </source>
</evidence>
<dbReference type="GO" id="GO:0004746">
    <property type="term" value="F:riboflavin synthase activity"/>
    <property type="evidence" value="ECO:0007669"/>
    <property type="project" value="UniProtKB-UniRule"/>
</dbReference>
<dbReference type="KEGG" id="amob:HG15A2_32070"/>
<dbReference type="AlphaFoldDB" id="A0A517MYD9"/>
<dbReference type="InterPro" id="IPR001783">
    <property type="entry name" value="Lumazine-bd"/>
</dbReference>
<feature type="repeat" description="Lumazine-binding" evidence="11">
    <location>
        <begin position="1"/>
        <end position="96"/>
    </location>
</feature>
<dbReference type="EC" id="2.5.1.9" evidence="5 10"/>
<name>A0A517MYD9_9BACT</name>
<dbReference type="InterPro" id="IPR026017">
    <property type="entry name" value="Lumazine-bd_dom"/>
</dbReference>
<dbReference type="PANTHER" id="PTHR21098:SF12">
    <property type="entry name" value="RIBOFLAVIN SYNTHASE"/>
    <property type="match status" value="1"/>
</dbReference>
<evidence type="ECO:0000256" key="8">
    <source>
        <dbReference type="ARBA" id="ARBA00022679"/>
    </source>
</evidence>
<organism evidence="13 14">
    <name type="scientific">Adhaeretor mobilis</name>
    <dbReference type="NCBI Taxonomy" id="1930276"/>
    <lineage>
        <taxon>Bacteria</taxon>
        <taxon>Pseudomonadati</taxon>
        <taxon>Planctomycetota</taxon>
        <taxon>Planctomycetia</taxon>
        <taxon>Pirellulales</taxon>
        <taxon>Lacipirellulaceae</taxon>
        <taxon>Adhaeretor</taxon>
    </lineage>
</organism>
<dbReference type="GO" id="GO:0009231">
    <property type="term" value="P:riboflavin biosynthetic process"/>
    <property type="evidence" value="ECO:0007669"/>
    <property type="project" value="UniProtKB-KW"/>
</dbReference>
<dbReference type="Gene3D" id="2.40.30.20">
    <property type="match status" value="2"/>
</dbReference>
<evidence type="ECO:0000259" key="12">
    <source>
        <dbReference type="PROSITE" id="PS51177"/>
    </source>
</evidence>
<dbReference type="Pfam" id="PF00677">
    <property type="entry name" value="Lum_binding"/>
    <property type="match status" value="2"/>
</dbReference>
<protein>
    <recommendedName>
        <fullName evidence="6 10">Riboflavin synthase</fullName>
        <ecNumber evidence="5 10">2.5.1.9</ecNumber>
    </recommendedName>
</protein>
<evidence type="ECO:0000256" key="3">
    <source>
        <dbReference type="ARBA" id="ARBA00004887"/>
    </source>
</evidence>
<evidence type="ECO:0000256" key="6">
    <source>
        <dbReference type="ARBA" id="ARBA00013950"/>
    </source>
</evidence>
<dbReference type="EMBL" id="CP036263">
    <property type="protein sequence ID" value="QDS99876.1"/>
    <property type="molecule type" value="Genomic_DNA"/>
</dbReference>
<dbReference type="CDD" id="cd00402">
    <property type="entry name" value="Riboflavin_synthase_like"/>
    <property type="match status" value="1"/>
</dbReference>
<proteinExistence type="predicted"/>
<evidence type="ECO:0000256" key="5">
    <source>
        <dbReference type="ARBA" id="ARBA00012827"/>
    </source>
</evidence>
<dbReference type="Proteomes" id="UP000319852">
    <property type="component" value="Chromosome"/>
</dbReference>
<evidence type="ECO:0000256" key="4">
    <source>
        <dbReference type="ARBA" id="ARBA00011233"/>
    </source>
</evidence>
<evidence type="ECO:0000256" key="11">
    <source>
        <dbReference type="PROSITE-ProRule" id="PRU00524"/>
    </source>
</evidence>
<comment type="catalytic activity">
    <reaction evidence="1">
        <text>2 6,7-dimethyl-8-(1-D-ribityl)lumazine + H(+) = 5-amino-6-(D-ribitylamino)uracil + riboflavin</text>
        <dbReference type="Rhea" id="RHEA:20772"/>
        <dbReference type="ChEBI" id="CHEBI:15378"/>
        <dbReference type="ChEBI" id="CHEBI:15934"/>
        <dbReference type="ChEBI" id="CHEBI:57986"/>
        <dbReference type="ChEBI" id="CHEBI:58201"/>
        <dbReference type="EC" id="2.5.1.9"/>
    </reaction>
</comment>
<dbReference type="FunFam" id="2.40.30.20:FF:000003">
    <property type="entry name" value="Riboflavin synthase, alpha subunit"/>
    <property type="match status" value="1"/>
</dbReference>
<comment type="function">
    <text evidence="2">Catalyzes the dismutation of two molecules of 6,7-dimethyl-8-ribityllumazine, resulting in the formation of riboflavin and 5-amino-6-(D-ribitylamino)uracil.</text>
</comment>
<keyword evidence="8 13" id="KW-0808">Transferase</keyword>
<dbReference type="RefSeq" id="WP_145064089.1">
    <property type="nucleotide sequence ID" value="NZ_CP036263.1"/>
</dbReference>
<comment type="pathway">
    <text evidence="3">Cofactor biosynthesis; riboflavin biosynthesis; riboflavin from 2-hydroxy-3-oxobutyl phosphate and 5-amino-6-(D-ribitylamino)uracil: step 2/2.</text>
</comment>
<dbReference type="PIRSF" id="PIRSF000498">
    <property type="entry name" value="Riboflavin_syn_A"/>
    <property type="match status" value="1"/>
</dbReference>
<evidence type="ECO:0000313" key="14">
    <source>
        <dbReference type="Proteomes" id="UP000319852"/>
    </source>
</evidence>
<dbReference type="PANTHER" id="PTHR21098">
    <property type="entry name" value="RIBOFLAVIN SYNTHASE ALPHA CHAIN"/>
    <property type="match status" value="1"/>
</dbReference>
<reference evidence="13 14" key="1">
    <citation type="submission" date="2019-02" db="EMBL/GenBank/DDBJ databases">
        <title>Deep-cultivation of Planctomycetes and their phenomic and genomic characterization uncovers novel biology.</title>
        <authorList>
            <person name="Wiegand S."/>
            <person name="Jogler M."/>
            <person name="Boedeker C."/>
            <person name="Pinto D."/>
            <person name="Vollmers J."/>
            <person name="Rivas-Marin E."/>
            <person name="Kohn T."/>
            <person name="Peeters S.H."/>
            <person name="Heuer A."/>
            <person name="Rast P."/>
            <person name="Oberbeckmann S."/>
            <person name="Bunk B."/>
            <person name="Jeske O."/>
            <person name="Meyerdierks A."/>
            <person name="Storesund J.E."/>
            <person name="Kallscheuer N."/>
            <person name="Luecker S."/>
            <person name="Lage O.M."/>
            <person name="Pohl T."/>
            <person name="Merkel B.J."/>
            <person name="Hornburger P."/>
            <person name="Mueller R.-W."/>
            <person name="Bruemmer F."/>
            <person name="Labrenz M."/>
            <person name="Spormann A.M."/>
            <person name="Op den Camp H."/>
            <person name="Overmann J."/>
            <person name="Amann R."/>
            <person name="Jetten M.S.M."/>
            <person name="Mascher T."/>
            <person name="Medema M.H."/>
            <person name="Devos D.P."/>
            <person name="Kaster A.-K."/>
            <person name="Ovreas L."/>
            <person name="Rohde M."/>
            <person name="Galperin M.Y."/>
            <person name="Jogler C."/>
        </authorList>
    </citation>
    <scope>NUCLEOTIDE SEQUENCE [LARGE SCALE GENOMIC DNA]</scope>
    <source>
        <strain evidence="13 14">HG15A2</strain>
    </source>
</reference>
<feature type="repeat" description="Lumazine-binding" evidence="11">
    <location>
        <begin position="97"/>
        <end position="193"/>
    </location>
</feature>
<dbReference type="NCBIfam" id="NF006767">
    <property type="entry name" value="PRK09289.1"/>
    <property type="match status" value="1"/>
</dbReference>
<keyword evidence="14" id="KW-1185">Reference proteome</keyword>
<evidence type="ECO:0000256" key="7">
    <source>
        <dbReference type="ARBA" id="ARBA00022619"/>
    </source>
</evidence>
<dbReference type="NCBIfam" id="NF009566">
    <property type="entry name" value="PRK13020.1"/>
    <property type="match status" value="1"/>
</dbReference>
<dbReference type="SUPFAM" id="SSF63380">
    <property type="entry name" value="Riboflavin synthase domain-like"/>
    <property type="match status" value="2"/>
</dbReference>
<evidence type="ECO:0000256" key="1">
    <source>
        <dbReference type="ARBA" id="ARBA00000968"/>
    </source>
</evidence>
<dbReference type="InterPro" id="IPR023366">
    <property type="entry name" value="ATP_synth_asu-like_sf"/>
</dbReference>
<keyword evidence="9" id="KW-0677">Repeat</keyword>
<dbReference type="PROSITE" id="PS51177">
    <property type="entry name" value="LUMAZINE_BIND"/>
    <property type="match status" value="2"/>
</dbReference>
<dbReference type="NCBIfam" id="TIGR00187">
    <property type="entry name" value="ribE"/>
    <property type="match status" value="1"/>
</dbReference>
<gene>
    <name evidence="13" type="primary">ribE</name>
    <name evidence="13" type="ORF">HG15A2_32070</name>
</gene>
<evidence type="ECO:0000256" key="2">
    <source>
        <dbReference type="ARBA" id="ARBA00002803"/>
    </source>
</evidence>
<evidence type="ECO:0000256" key="9">
    <source>
        <dbReference type="ARBA" id="ARBA00022737"/>
    </source>
</evidence>
<evidence type="ECO:0000313" key="13">
    <source>
        <dbReference type="EMBL" id="QDS99876.1"/>
    </source>
</evidence>
<dbReference type="OrthoDB" id="9788537at2"/>
<comment type="subunit">
    <text evidence="4">Homotrimer.</text>
</comment>
<sequence>MFTGLVEDLGTVGEFRLEDPGARLIVETQSLAPAAEIGASIAVNGCCLTVVEIDGARLSFEAGEETLSRTNLGELAPGARVNLESSLKVGDSLGGHYVTGHIDGLGSVKSRDDDGQWCTMWFNAPAPLLKQMASKGSIAVDGISLTLVDVSDEAFSVALIPHTLSVTTLGQRAVGDTINLETDVLAKYVERQLGGFRTNIEE</sequence>
<feature type="domain" description="Lumazine-binding" evidence="12">
    <location>
        <begin position="97"/>
        <end position="193"/>
    </location>
</feature>
<keyword evidence="7" id="KW-0686">Riboflavin biosynthesis</keyword>